<keyword evidence="1" id="KW-0812">Transmembrane</keyword>
<evidence type="ECO:0000256" key="1">
    <source>
        <dbReference type="SAM" id="Phobius"/>
    </source>
</evidence>
<evidence type="ECO:0000313" key="2">
    <source>
        <dbReference type="EMBL" id="OGK25486.1"/>
    </source>
</evidence>
<dbReference type="EMBL" id="MFZO01000007">
    <property type="protein sequence ID" value="OGK25486.1"/>
    <property type="molecule type" value="Genomic_DNA"/>
</dbReference>
<feature type="transmembrane region" description="Helical" evidence="1">
    <location>
        <begin position="485"/>
        <end position="505"/>
    </location>
</feature>
<feature type="transmembrane region" description="Helical" evidence="1">
    <location>
        <begin position="83"/>
        <end position="106"/>
    </location>
</feature>
<feature type="transmembrane region" description="Helical" evidence="1">
    <location>
        <begin position="351"/>
        <end position="382"/>
    </location>
</feature>
<keyword evidence="1" id="KW-0472">Membrane</keyword>
<feature type="transmembrane region" description="Helical" evidence="1">
    <location>
        <begin position="9"/>
        <end position="30"/>
    </location>
</feature>
<gene>
    <name evidence="2" type="ORF">A3C25_00045</name>
</gene>
<dbReference type="Proteomes" id="UP000177913">
    <property type="component" value="Unassembled WGS sequence"/>
</dbReference>
<feature type="transmembrane region" description="Helical" evidence="1">
    <location>
        <begin position="403"/>
        <end position="423"/>
    </location>
</feature>
<feature type="transmembrane region" description="Helical" evidence="1">
    <location>
        <begin position="305"/>
        <end position="331"/>
    </location>
</feature>
<feature type="transmembrane region" description="Helical" evidence="1">
    <location>
        <begin position="50"/>
        <end position="71"/>
    </location>
</feature>
<feature type="transmembrane region" description="Helical" evidence="1">
    <location>
        <begin position="151"/>
        <end position="169"/>
    </location>
</feature>
<proteinExistence type="predicted"/>
<feature type="transmembrane region" description="Helical" evidence="1">
    <location>
        <begin position="282"/>
        <end position="298"/>
    </location>
</feature>
<protein>
    <submittedName>
        <fullName evidence="2">Uncharacterized protein</fullName>
    </submittedName>
</protein>
<keyword evidence="1" id="KW-1133">Transmembrane helix</keyword>
<name>A0A1F7H3M8_9BACT</name>
<comment type="caution">
    <text evidence="2">The sequence shown here is derived from an EMBL/GenBank/DDBJ whole genome shotgun (WGS) entry which is preliminary data.</text>
</comment>
<feature type="transmembrane region" description="Helical" evidence="1">
    <location>
        <begin position="435"/>
        <end position="453"/>
    </location>
</feature>
<feature type="transmembrane region" description="Helical" evidence="1">
    <location>
        <begin position="460"/>
        <end position="479"/>
    </location>
</feature>
<dbReference type="AlphaFoldDB" id="A0A1F7H3M8"/>
<evidence type="ECO:0000313" key="3">
    <source>
        <dbReference type="Proteomes" id="UP000177913"/>
    </source>
</evidence>
<accession>A0A1F7H3M8</accession>
<feature type="transmembrane region" description="Helical" evidence="1">
    <location>
        <begin position="224"/>
        <end position="245"/>
    </location>
</feature>
<reference evidence="2 3" key="1">
    <citation type="journal article" date="2016" name="Nat. Commun.">
        <title>Thousands of microbial genomes shed light on interconnected biogeochemical processes in an aquifer system.</title>
        <authorList>
            <person name="Anantharaman K."/>
            <person name="Brown C.T."/>
            <person name="Hug L.A."/>
            <person name="Sharon I."/>
            <person name="Castelle C.J."/>
            <person name="Probst A.J."/>
            <person name="Thomas B.C."/>
            <person name="Singh A."/>
            <person name="Wilkins M.J."/>
            <person name="Karaoz U."/>
            <person name="Brodie E.L."/>
            <person name="Williams K.H."/>
            <person name="Hubbard S.S."/>
            <person name="Banfield J.F."/>
        </authorList>
    </citation>
    <scope>NUCLEOTIDE SEQUENCE [LARGE SCALE GENOMIC DNA]</scope>
</reference>
<sequence>MTEILIESLFFTNLFVFIYNNLLIYLNKTFTPPSPMEFIRSGAVAEPYEITLYLSLSALTVLGVFLLHRYIKNNLQKYSTLPFLRYIILIFLLIPLKDNLGIYPMAHSIYPYPSPEDPLTYFIYLFGFLITAFFFIVETSLLNTLVKKNRLLLFLLFLSIVGMVALSTFEPRFPISGHDYSYFYGPVWEVLQGKTLYTEAASQYGFGSILFLALLIKVGLLNPWYLPVFVWLLYIVEYLLCFYIIKKVSGSMLLSLLGLVSIITLNYYSLYHLPASIPQVGPLRWLPLVLSLVLLFKFKNLGSKVYIFFIAASSFWVIDSGISLILAYLFTLFILTLSDFDFWTKAIKNTAWFFFSLLVIFLGINLIHLLFGYRFVNIFLLFAKFGQYAKAGFGMLPIDSYSYFWLVILIYFASIIYFFRNVFSPSNISHLTSNTLLLFSANLSLFASVYFVGRSHPHNLFNISIFPLLNAFLLIGLIYRKIPTSYFKLLTSIFLFLVFIVYPVYQRQEVMTKMIKTKIQAIKTGKIFQPEARDILTKKYSKDVNLINSKIADEKIVILSPDDTYLFYLSGKKNLLNDNSQITILTQKDIDTSLREVFARCPKKIAIDCKIAGSCSNSDPFTIAFFNIQPLLLDRIQAACKVKYKVDICSDHICIAKTD</sequence>
<organism evidence="2 3">
    <name type="scientific">Candidatus Roizmanbacteria bacterium RIFCSPHIGHO2_02_FULL_38_11</name>
    <dbReference type="NCBI Taxonomy" id="1802039"/>
    <lineage>
        <taxon>Bacteria</taxon>
        <taxon>Candidatus Roizmaniibacteriota</taxon>
    </lineage>
</organism>
<feature type="transmembrane region" description="Helical" evidence="1">
    <location>
        <begin position="252"/>
        <end position="270"/>
    </location>
</feature>
<feature type="transmembrane region" description="Helical" evidence="1">
    <location>
        <begin position="118"/>
        <end position="139"/>
    </location>
</feature>